<dbReference type="GO" id="GO:0070402">
    <property type="term" value="F:NADPH binding"/>
    <property type="evidence" value="ECO:0007669"/>
    <property type="project" value="TreeGrafter"/>
</dbReference>
<dbReference type="GO" id="GO:0016651">
    <property type="term" value="F:oxidoreductase activity, acting on NAD(P)H"/>
    <property type="evidence" value="ECO:0007669"/>
    <property type="project" value="TreeGrafter"/>
</dbReference>
<dbReference type="Gene3D" id="3.90.180.10">
    <property type="entry name" value="Medium-chain alcohol dehydrogenases, catalytic domain"/>
    <property type="match status" value="1"/>
</dbReference>
<dbReference type="InterPro" id="IPR036291">
    <property type="entry name" value="NAD(P)-bd_dom_sf"/>
</dbReference>
<evidence type="ECO:0000256" key="1">
    <source>
        <dbReference type="ARBA" id="ARBA00022857"/>
    </source>
</evidence>
<feature type="region of interest" description="Disordered" evidence="3">
    <location>
        <begin position="1"/>
        <end position="24"/>
    </location>
</feature>
<evidence type="ECO:0000313" key="6">
    <source>
        <dbReference type="Proteomes" id="UP000321046"/>
    </source>
</evidence>
<feature type="domain" description="Enoyl reductase (ER)" evidence="4">
    <location>
        <begin position="10"/>
        <end position="322"/>
    </location>
</feature>
<dbReference type="Gene3D" id="3.40.50.720">
    <property type="entry name" value="NAD(P)-binding Rossmann-like Domain"/>
    <property type="match status" value="1"/>
</dbReference>
<dbReference type="PANTHER" id="PTHR48106:SF8">
    <property type="entry name" value="OS02G0805600 PROTEIN"/>
    <property type="match status" value="1"/>
</dbReference>
<dbReference type="InterPro" id="IPR013149">
    <property type="entry name" value="ADH-like_C"/>
</dbReference>
<evidence type="ECO:0000256" key="3">
    <source>
        <dbReference type="SAM" id="MobiDB-lite"/>
    </source>
</evidence>
<gene>
    <name evidence="5" type="ORF">FRC96_19735</name>
</gene>
<proteinExistence type="predicted"/>
<dbReference type="PANTHER" id="PTHR48106">
    <property type="entry name" value="QUINONE OXIDOREDUCTASE PIG3-RELATED"/>
    <property type="match status" value="1"/>
</dbReference>
<dbReference type="NCBIfam" id="TIGR02824">
    <property type="entry name" value="quinone_pig3"/>
    <property type="match status" value="1"/>
</dbReference>
<dbReference type="InterPro" id="IPR011032">
    <property type="entry name" value="GroES-like_sf"/>
</dbReference>
<organism evidence="5 6">
    <name type="scientific">Lujinxingia vulgaris</name>
    <dbReference type="NCBI Taxonomy" id="2600176"/>
    <lineage>
        <taxon>Bacteria</taxon>
        <taxon>Deltaproteobacteria</taxon>
        <taxon>Bradymonadales</taxon>
        <taxon>Lujinxingiaceae</taxon>
        <taxon>Lujinxingia</taxon>
    </lineage>
</organism>
<dbReference type="Pfam" id="PF00107">
    <property type="entry name" value="ADH_zinc_N"/>
    <property type="match status" value="1"/>
</dbReference>
<reference evidence="5 6" key="1">
    <citation type="submission" date="2019-08" db="EMBL/GenBank/DDBJ databases">
        <title>Bradymonadales sp. TMQ2.</title>
        <authorList>
            <person name="Liang Q."/>
        </authorList>
    </citation>
    <scope>NUCLEOTIDE SEQUENCE [LARGE SCALE GENOMIC DNA]</scope>
    <source>
        <strain evidence="5 6">TMQ2</strain>
    </source>
</reference>
<dbReference type="SMART" id="SM00829">
    <property type="entry name" value="PKS_ER"/>
    <property type="match status" value="1"/>
</dbReference>
<protein>
    <submittedName>
        <fullName evidence="5">NAD(P)H-quinone oxidoreductase</fullName>
    </submittedName>
</protein>
<dbReference type="Proteomes" id="UP000321046">
    <property type="component" value="Unassembled WGS sequence"/>
</dbReference>
<accession>A0A5C6WZQ3</accession>
<evidence type="ECO:0000259" key="4">
    <source>
        <dbReference type="SMART" id="SM00829"/>
    </source>
</evidence>
<dbReference type="InterPro" id="IPR020843">
    <property type="entry name" value="ER"/>
</dbReference>
<dbReference type="EMBL" id="VOSL01000144">
    <property type="protein sequence ID" value="TXD31914.1"/>
    <property type="molecule type" value="Genomic_DNA"/>
</dbReference>
<keyword evidence="2" id="KW-0560">Oxidoreductase</keyword>
<dbReference type="InterPro" id="IPR014189">
    <property type="entry name" value="Quinone_OxRdtase_PIG3"/>
</dbReference>
<keyword evidence="1" id="KW-0521">NADP</keyword>
<comment type="caution">
    <text evidence="5">The sequence shown here is derived from an EMBL/GenBank/DDBJ whole genome shotgun (WGS) entry which is preliminary data.</text>
</comment>
<sequence>MNAIAVESTSDTPRLLWTEHPRPEPSPGEVLIRVHATAVNRADLLQARGRYPVPAGASTIMGLEAAGKVVAVGEGVYNVAIGDRVCALLTSGGYAEYVTSPASLLLPLPETLSMEEAAALPEVFYTAFLNLYLEGELKEGERALIHAAGSGVGTAALQLCRLTGNPVIGTASASKLDAILELGAERAIDRHSEDFSEVIRELTGGRGVDVILDPVGANYLDANLKSLATGGRLILIGLLSGASAELSLGRLLMKRLQVKGSVLRSRTLAEKEAITDAFKARVWPHVASGELRPIIETVMPIEEADQAHRLLASNQTTGKIVLRVTG</sequence>
<dbReference type="CDD" id="cd05276">
    <property type="entry name" value="p53_inducible_oxidoreductase"/>
    <property type="match status" value="1"/>
</dbReference>
<dbReference type="SUPFAM" id="SSF50129">
    <property type="entry name" value="GroES-like"/>
    <property type="match status" value="1"/>
</dbReference>
<dbReference type="SUPFAM" id="SSF51735">
    <property type="entry name" value="NAD(P)-binding Rossmann-fold domains"/>
    <property type="match status" value="1"/>
</dbReference>
<dbReference type="Pfam" id="PF08240">
    <property type="entry name" value="ADH_N"/>
    <property type="match status" value="1"/>
</dbReference>
<dbReference type="OrthoDB" id="9780520at2"/>
<dbReference type="AlphaFoldDB" id="A0A5C6WZQ3"/>
<dbReference type="InterPro" id="IPR013154">
    <property type="entry name" value="ADH-like_N"/>
</dbReference>
<evidence type="ECO:0000313" key="5">
    <source>
        <dbReference type="EMBL" id="TXD31914.1"/>
    </source>
</evidence>
<name>A0A5C6WZQ3_9DELT</name>
<evidence type="ECO:0000256" key="2">
    <source>
        <dbReference type="ARBA" id="ARBA00023002"/>
    </source>
</evidence>